<dbReference type="EMBL" id="CP016287">
    <property type="protein sequence ID" value="ANP89294.1"/>
    <property type="molecule type" value="Genomic_DNA"/>
</dbReference>
<accession>A0A1B1CHR5</accession>
<protein>
    <submittedName>
        <fullName evidence="1">Uncharacterized protein</fullName>
    </submittedName>
</protein>
<organism evidence="1 2">
    <name type="scientific">Rhizobium leguminosarum</name>
    <dbReference type="NCBI Taxonomy" id="384"/>
    <lineage>
        <taxon>Bacteria</taxon>
        <taxon>Pseudomonadati</taxon>
        <taxon>Pseudomonadota</taxon>
        <taxon>Alphaproteobacteria</taxon>
        <taxon>Hyphomicrobiales</taxon>
        <taxon>Rhizobiaceae</taxon>
        <taxon>Rhizobium/Agrobacterium group</taxon>
        <taxon>Rhizobium</taxon>
    </lineage>
</organism>
<sequence length="233" mass="26299">MLIAIQLQESVEQPSAHPIDSSHLLTFSSNRKLADDVADFLLDFSFCSGFLPSKILASFLETRSMPLLFQRKVEFAFKMGLVQDAAIPYVSFSSLARNGRAFGSATHLSDFCRLWDAFFLDLLNEIDFTREKLLTILLSYPTFKNQISPFRLKEALANLPAGIHHLVVQRRSLEARTNPKLRNKILPIFTVLDVRGKGRKRFGFKSGDTIPTNIRDAVGAEAIYLSRIYVGKK</sequence>
<proteinExistence type="predicted"/>
<reference evidence="1 2" key="1">
    <citation type="submission" date="2016-06" db="EMBL/GenBank/DDBJ databases">
        <title>Microsymbionts genomes from the relict species Vavilovia formosa.</title>
        <authorList>
            <person name="Chirak E."/>
            <person name="Kimeklis A."/>
            <person name="Andronov E."/>
        </authorList>
    </citation>
    <scope>NUCLEOTIDE SEQUENCE [LARGE SCALE GENOMIC DNA]</scope>
    <source>
        <strain evidence="1 2">Vaf10</strain>
        <plasmid evidence="2">Plasmid unnamed1</plasmid>
    </source>
</reference>
<evidence type="ECO:0000313" key="2">
    <source>
        <dbReference type="Proteomes" id="UP000092691"/>
    </source>
</evidence>
<gene>
    <name evidence="1" type="ORF">BA011_26325</name>
</gene>
<dbReference type="Proteomes" id="UP000092691">
    <property type="component" value="Plasmid unnamed1"/>
</dbReference>
<name>A0A1B1CHR5_RHILE</name>
<dbReference type="AlphaFoldDB" id="A0A1B1CHR5"/>
<geneLocation type="plasmid" evidence="1 2">
    <name>unnamed1</name>
</geneLocation>
<keyword evidence="1" id="KW-0614">Plasmid</keyword>
<evidence type="ECO:0000313" key="1">
    <source>
        <dbReference type="EMBL" id="ANP89294.1"/>
    </source>
</evidence>